<dbReference type="InterPro" id="IPR037185">
    <property type="entry name" value="EmrE-like"/>
</dbReference>
<evidence type="ECO:0000256" key="3">
    <source>
        <dbReference type="ARBA" id="ARBA00022989"/>
    </source>
</evidence>
<evidence type="ECO:0000313" key="6">
    <source>
        <dbReference type="EMBL" id="KAG1824672.1"/>
    </source>
</evidence>
<accession>A0A9P7ELF9</accession>
<dbReference type="RefSeq" id="XP_041198389.1">
    <property type="nucleotide sequence ID" value="XM_041334426.1"/>
</dbReference>
<dbReference type="AlphaFoldDB" id="A0A9P7ELF9"/>
<feature type="transmembrane region" description="Helical" evidence="5">
    <location>
        <begin position="162"/>
        <end position="187"/>
    </location>
</feature>
<evidence type="ECO:0000256" key="2">
    <source>
        <dbReference type="ARBA" id="ARBA00022692"/>
    </source>
</evidence>
<protein>
    <recommendedName>
        <fullName evidence="8">EamA domain-containing protein</fullName>
    </recommendedName>
</protein>
<sequence length="205" mass="22919">MSDSESSPNDNATYPTYLRPFDGVIADDGRPSVTGITADNIGMLFIVSAQFFYVCVYSAVKILNGLEPRMHTFQVITIRMTITFICCVVYMPCTNNGLQLMTRKTIMRIPDPVAGSKAVRALLVLRGTSGCVPIYAHDLDFPMIFPWSRFFGLYGMYWSLQYLAVADATVLLFLTPLMTAVVGSILLKESYFIDPTDSPQYDTIW</sequence>
<evidence type="ECO:0008006" key="8">
    <source>
        <dbReference type="Google" id="ProtNLM"/>
    </source>
</evidence>
<evidence type="ECO:0000256" key="5">
    <source>
        <dbReference type="SAM" id="Phobius"/>
    </source>
</evidence>
<keyword evidence="7" id="KW-1185">Reference proteome</keyword>
<comment type="subcellular location">
    <subcellularLocation>
        <location evidence="1">Membrane</location>
        <topology evidence="1">Multi-pass membrane protein</topology>
    </subcellularLocation>
</comment>
<feature type="transmembrane region" description="Helical" evidence="5">
    <location>
        <begin position="41"/>
        <end position="60"/>
    </location>
</feature>
<comment type="caution">
    <text evidence="6">The sequence shown here is derived from an EMBL/GenBank/DDBJ whole genome shotgun (WGS) entry which is preliminary data.</text>
</comment>
<keyword evidence="2 5" id="KW-0812">Transmembrane</keyword>
<evidence type="ECO:0000313" key="7">
    <source>
        <dbReference type="Proteomes" id="UP000807769"/>
    </source>
</evidence>
<dbReference type="PANTHER" id="PTHR22911">
    <property type="entry name" value="ACYL-MALONYL CONDENSING ENZYME-RELATED"/>
    <property type="match status" value="1"/>
</dbReference>
<organism evidence="6 7">
    <name type="scientific">Suillus subaureus</name>
    <dbReference type="NCBI Taxonomy" id="48587"/>
    <lineage>
        <taxon>Eukaryota</taxon>
        <taxon>Fungi</taxon>
        <taxon>Dikarya</taxon>
        <taxon>Basidiomycota</taxon>
        <taxon>Agaricomycotina</taxon>
        <taxon>Agaricomycetes</taxon>
        <taxon>Agaricomycetidae</taxon>
        <taxon>Boletales</taxon>
        <taxon>Suillineae</taxon>
        <taxon>Suillaceae</taxon>
        <taxon>Suillus</taxon>
    </lineage>
</organism>
<dbReference type="OrthoDB" id="306876at2759"/>
<dbReference type="GO" id="GO:0016020">
    <property type="term" value="C:membrane"/>
    <property type="evidence" value="ECO:0007669"/>
    <property type="project" value="UniProtKB-SubCell"/>
</dbReference>
<keyword evidence="3 5" id="KW-1133">Transmembrane helix</keyword>
<name>A0A9P7ELF9_9AGAM</name>
<feature type="transmembrane region" description="Helical" evidence="5">
    <location>
        <begin position="72"/>
        <end position="91"/>
    </location>
</feature>
<keyword evidence="4 5" id="KW-0472">Membrane</keyword>
<dbReference type="Proteomes" id="UP000807769">
    <property type="component" value="Unassembled WGS sequence"/>
</dbReference>
<dbReference type="PANTHER" id="PTHR22911:SF6">
    <property type="entry name" value="SOLUTE CARRIER FAMILY 35 MEMBER G1"/>
    <property type="match status" value="1"/>
</dbReference>
<gene>
    <name evidence="6" type="ORF">BJ212DRAFT_1321811</name>
</gene>
<dbReference type="EMBL" id="JABBWG010000003">
    <property type="protein sequence ID" value="KAG1824672.1"/>
    <property type="molecule type" value="Genomic_DNA"/>
</dbReference>
<dbReference type="GeneID" id="64628443"/>
<evidence type="ECO:0000256" key="1">
    <source>
        <dbReference type="ARBA" id="ARBA00004141"/>
    </source>
</evidence>
<dbReference type="SUPFAM" id="SSF103481">
    <property type="entry name" value="Multidrug resistance efflux transporter EmrE"/>
    <property type="match status" value="1"/>
</dbReference>
<reference evidence="6" key="1">
    <citation type="journal article" date="2020" name="New Phytol.">
        <title>Comparative genomics reveals dynamic genome evolution in host specialist ectomycorrhizal fungi.</title>
        <authorList>
            <person name="Lofgren L.A."/>
            <person name="Nguyen N.H."/>
            <person name="Vilgalys R."/>
            <person name="Ruytinx J."/>
            <person name="Liao H.L."/>
            <person name="Branco S."/>
            <person name="Kuo A."/>
            <person name="LaButti K."/>
            <person name="Lipzen A."/>
            <person name="Andreopoulos W."/>
            <person name="Pangilinan J."/>
            <person name="Riley R."/>
            <person name="Hundley H."/>
            <person name="Na H."/>
            <person name="Barry K."/>
            <person name="Grigoriev I.V."/>
            <person name="Stajich J.E."/>
            <person name="Kennedy P.G."/>
        </authorList>
    </citation>
    <scope>NUCLEOTIDE SEQUENCE</scope>
    <source>
        <strain evidence="6">MN1</strain>
    </source>
</reference>
<proteinExistence type="predicted"/>
<evidence type="ECO:0000256" key="4">
    <source>
        <dbReference type="ARBA" id="ARBA00023136"/>
    </source>
</evidence>